<comment type="pathway">
    <text evidence="4">Cofactor biosynthesis; NAD(+) biosynthesis; quinolinate from L-kynurenine: step 2/3.</text>
</comment>
<dbReference type="Pfam" id="PF22580">
    <property type="entry name" value="KYNU_C"/>
    <property type="match status" value="1"/>
</dbReference>
<dbReference type="STRING" id="546871.SAMN04488543_0804"/>
<dbReference type="GO" id="GO:0097053">
    <property type="term" value="P:L-kynurenine catabolic process"/>
    <property type="evidence" value="ECO:0007669"/>
    <property type="project" value="UniProtKB-UniPathway"/>
</dbReference>
<evidence type="ECO:0000256" key="4">
    <source>
        <dbReference type="PIRNR" id="PIRNR038800"/>
    </source>
</evidence>
<reference evidence="5 6" key="1">
    <citation type="submission" date="2016-10" db="EMBL/GenBank/DDBJ databases">
        <authorList>
            <person name="de Groot N.N."/>
        </authorList>
    </citation>
    <scope>NUCLEOTIDE SEQUENCE [LARGE SCALE GENOMIC DNA]</scope>
    <source>
        <strain evidence="5 6">DSM 21741</strain>
    </source>
</reference>
<evidence type="ECO:0000313" key="6">
    <source>
        <dbReference type="Proteomes" id="UP000199092"/>
    </source>
</evidence>
<dbReference type="PIRSF" id="PIRSF038800">
    <property type="entry name" value="KYNU"/>
    <property type="match status" value="1"/>
</dbReference>
<keyword evidence="3 4" id="KW-0663">Pyridoxal phosphate</keyword>
<dbReference type="InterPro" id="IPR015421">
    <property type="entry name" value="PyrdxlP-dep_Trfase_major"/>
</dbReference>
<gene>
    <name evidence="5" type="ORF">SAMN04488543_0804</name>
</gene>
<evidence type="ECO:0000256" key="1">
    <source>
        <dbReference type="ARBA" id="ARBA00022642"/>
    </source>
</evidence>
<evidence type="ECO:0000256" key="3">
    <source>
        <dbReference type="ARBA" id="ARBA00022898"/>
    </source>
</evidence>
<dbReference type="GO" id="GO:0009435">
    <property type="term" value="P:NAD+ biosynthetic process"/>
    <property type="evidence" value="ECO:0007669"/>
    <property type="project" value="UniProtKB-UniPathway"/>
</dbReference>
<dbReference type="InterPro" id="IPR015422">
    <property type="entry name" value="PyrdxlP-dep_Trfase_small"/>
</dbReference>
<comment type="catalytic activity">
    <reaction evidence="4">
        <text>3-hydroxy-L-kynurenine + H2O = 3-hydroxyanthranilate + L-alanine + H(+)</text>
        <dbReference type="Rhea" id="RHEA:25143"/>
        <dbReference type="ChEBI" id="CHEBI:15377"/>
        <dbReference type="ChEBI" id="CHEBI:15378"/>
        <dbReference type="ChEBI" id="CHEBI:36559"/>
        <dbReference type="ChEBI" id="CHEBI:57972"/>
        <dbReference type="ChEBI" id="CHEBI:58125"/>
        <dbReference type="EC" id="3.7.1.3"/>
    </reaction>
</comment>
<comment type="subunit">
    <text evidence="4">Homodimer.</text>
</comment>
<proteinExistence type="inferred from homology"/>
<dbReference type="InterPro" id="IPR015424">
    <property type="entry name" value="PyrdxlP-dep_Trfase"/>
</dbReference>
<dbReference type="InterPro" id="IPR010111">
    <property type="entry name" value="Kynureninase"/>
</dbReference>
<dbReference type="UniPathway" id="UPA00334">
    <property type="reaction ID" value="UER00455"/>
</dbReference>
<keyword evidence="2 4" id="KW-0378">Hydrolase</keyword>
<comment type="similarity">
    <text evidence="4">Belongs to the kynureninase family.</text>
</comment>
<dbReference type="PANTHER" id="PTHR14084">
    <property type="entry name" value="KYNURENINASE"/>
    <property type="match status" value="1"/>
</dbReference>
<name>A0A1H1N6E9_9ACTN</name>
<dbReference type="Proteomes" id="UP000199092">
    <property type="component" value="Chromosome I"/>
</dbReference>
<protein>
    <recommendedName>
        <fullName evidence="4">Kynureninase</fullName>
        <ecNumber evidence="4">3.7.1.3</ecNumber>
    </recommendedName>
</protein>
<organism evidence="5 6">
    <name type="scientific">Friedmanniella luteola</name>
    <dbReference type="NCBI Taxonomy" id="546871"/>
    <lineage>
        <taxon>Bacteria</taxon>
        <taxon>Bacillati</taxon>
        <taxon>Actinomycetota</taxon>
        <taxon>Actinomycetes</taxon>
        <taxon>Propionibacteriales</taxon>
        <taxon>Nocardioidaceae</taxon>
        <taxon>Friedmanniella</taxon>
    </lineage>
</organism>
<accession>A0A1H1N6E9</accession>
<sequence length="417" mass="44743">MIGQRAPLVTSSWTDRAAALDAADPLRAHRDRFLTGPDDDVVAYLDGNSLGRPLVASAGRIEDFVRTQWAGRLIRGWDEGWLDLPLEVGDRIGRICLGAAAGQTVVGDSTTVLLYKLARAAVELRPGRDEVVVDTDNFPTDRYVLEGIAAERGLTLRWVESDRHSGVEPADLAPALSERTALVVLSHVAYRSGHLAPAAALTRLVHDVGALVLWDLSHSVASVPLELDAWDVDLAVGCTYKYLNGGPGAPAFGYVAHRHLEEFRQPVQGWLGRADPFEMAAGYQPAAGIRRVLSGTPPVLGMLALQDMLDLLEEVGMPAVRAKSVELSAFAAAVAEDWLGPAGVTLATPAEPDRRGAHLTLEHPGFRALTPRLWARGVIPDFRSPQGLRLGLSPLSTSFAEVLAGLAAVRDLLADRT</sequence>
<dbReference type="Gene3D" id="3.90.1150.10">
    <property type="entry name" value="Aspartate Aminotransferase, domain 1"/>
    <property type="match status" value="1"/>
</dbReference>
<comment type="function">
    <text evidence="4">Catalyzes the cleavage of L-kynurenine (L-Kyn) and L-3-hydroxykynurenine (L-3OHKyn) into anthranilic acid (AA) and 3-hydroxyanthranilic acid (3-OHAA), respectively.</text>
</comment>
<dbReference type="GO" id="GO:0019441">
    <property type="term" value="P:L-tryptophan catabolic process to kynurenine"/>
    <property type="evidence" value="ECO:0007669"/>
    <property type="project" value="TreeGrafter"/>
</dbReference>
<dbReference type="Gene3D" id="3.40.640.10">
    <property type="entry name" value="Type I PLP-dependent aspartate aminotransferase-like (Major domain)"/>
    <property type="match status" value="1"/>
</dbReference>
<dbReference type="EMBL" id="LT629749">
    <property type="protein sequence ID" value="SDR94711.1"/>
    <property type="molecule type" value="Genomic_DNA"/>
</dbReference>
<dbReference type="SUPFAM" id="SSF53383">
    <property type="entry name" value="PLP-dependent transferases"/>
    <property type="match status" value="1"/>
</dbReference>
<dbReference type="GO" id="GO:0043420">
    <property type="term" value="P:anthranilate metabolic process"/>
    <property type="evidence" value="ECO:0007669"/>
    <property type="project" value="TreeGrafter"/>
</dbReference>
<comment type="cofactor">
    <cofactor evidence="4">
        <name>pyridoxal 5'-phosphate</name>
        <dbReference type="ChEBI" id="CHEBI:597326"/>
    </cofactor>
</comment>
<dbReference type="GO" id="GO:0030170">
    <property type="term" value="F:pyridoxal phosphate binding"/>
    <property type="evidence" value="ECO:0007669"/>
    <property type="project" value="InterPro"/>
</dbReference>
<evidence type="ECO:0000256" key="2">
    <source>
        <dbReference type="ARBA" id="ARBA00022801"/>
    </source>
</evidence>
<comment type="pathway">
    <text evidence="4">Amino-acid degradation; L-kynurenine degradation; L-alanine and anthranilate from L-kynurenine: step 1/1.</text>
</comment>
<dbReference type="UniPathway" id="UPA00253">
    <property type="reaction ID" value="UER00329"/>
</dbReference>
<dbReference type="RefSeq" id="WP_231930315.1">
    <property type="nucleotide sequence ID" value="NZ_LT629749.1"/>
</dbReference>
<dbReference type="GO" id="GO:0005737">
    <property type="term" value="C:cytoplasm"/>
    <property type="evidence" value="ECO:0007669"/>
    <property type="project" value="InterPro"/>
</dbReference>
<dbReference type="AlphaFoldDB" id="A0A1H1N6E9"/>
<dbReference type="EC" id="3.7.1.3" evidence="4"/>
<keyword evidence="1 4" id="KW-0662">Pyridine nucleotide biosynthesis</keyword>
<dbReference type="GO" id="GO:0030429">
    <property type="term" value="F:kynureninase activity"/>
    <property type="evidence" value="ECO:0007669"/>
    <property type="project" value="UniProtKB-EC"/>
</dbReference>
<dbReference type="PANTHER" id="PTHR14084:SF0">
    <property type="entry name" value="KYNURENINASE"/>
    <property type="match status" value="1"/>
</dbReference>
<comment type="catalytic activity">
    <reaction evidence="4">
        <text>L-kynurenine + H2O = anthranilate + L-alanine + H(+)</text>
        <dbReference type="Rhea" id="RHEA:16813"/>
        <dbReference type="ChEBI" id="CHEBI:15377"/>
        <dbReference type="ChEBI" id="CHEBI:15378"/>
        <dbReference type="ChEBI" id="CHEBI:16567"/>
        <dbReference type="ChEBI" id="CHEBI:57959"/>
        <dbReference type="ChEBI" id="CHEBI:57972"/>
        <dbReference type="EC" id="3.7.1.3"/>
    </reaction>
</comment>
<evidence type="ECO:0000313" key="5">
    <source>
        <dbReference type="EMBL" id="SDR94711.1"/>
    </source>
</evidence>
<keyword evidence="6" id="KW-1185">Reference proteome</keyword>